<dbReference type="InterPro" id="IPR032870">
    <property type="entry name" value="ALKBH7-like"/>
</dbReference>
<evidence type="ECO:0008006" key="4">
    <source>
        <dbReference type="Google" id="ProtNLM"/>
    </source>
</evidence>
<protein>
    <recommendedName>
        <fullName evidence="4">Alpha-ketoglutarate-dependent dioxygenase AlkB-like domain-containing protein</fullName>
    </recommendedName>
</protein>
<sequence length="221" mass="26132">MLKNALKLLKRQLHAKSVEVPEWLPNSFELSSSFNGRAEYARDVATSMIVYENFLSVDEEQSILNEIEPYLKTLRYEYDHWDDAIHGYRETERLHWNDDNVKILDRVRSLAFPPSVTPLQYVHILDIDRKGYIKPHIDSERFCGDTIAGLSLLSDCVMRLVRDDEKELHVNVLLRRRSLYIMKSVARYKYTHEILKSDCSLFKDEEVRRERRISVICRNSP</sequence>
<name>A0A5N4A264_PHOPY</name>
<dbReference type="OrthoDB" id="28127at2759"/>
<comment type="caution">
    <text evidence="2">The sequence shown here is derived from an EMBL/GenBank/DDBJ whole genome shotgun (WGS) entry which is preliminary data.</text>
</comment>
<dbReference type="PANTHER" id="PTHR21052">
    <property type="entry name" value="SPERMATOGENESIS ASSOCIATED 11-RELATED"/>
    <property type="match status" value="1"/>
</dbReference>
<dbReference type="GO" id="GO:0005759">
    <property type="term" value="C:mitochondrial matrix"/>
    <property type="evidence" value="ECO:0007669"/>
    <property type="project" value="TreeGrafter"/>
</dbReference>
<evidence type="ECO:0000256" key="1">
    <source>
        <dbReference type="ARBA" id="ARBA00001954"/>
    </source>
</evidence>
<dbReference type="Proteomes" id="UP000327044">
    <property type="component" value="Unassembled WGS sequence"/>
</dbReference>
<dbReference type="EMBL" id="VVIM01000011">
    <property type="protein sequence ID" value="KAB0791407.1"/>
    <property type="molecule type" value="Genomic_DNA"/>
</dbReference>
<dbReference type="AlphaFoldDB" id="A0A5N4A264"/>
<accession>A0A5N4A264</accession>
<reference evidence="2 3" key="1">
    <citation type="journal article" date="2018" name="Elife">
        <title>Firefly genomes illuminate parallel origins of bioluminescence in beetles.</title>
        <authorList>
            <person name="Fallon T.R."/>
            <person name="Lower S.E."/>
            <person name="Chang C.H."/>
            <person name="Bessho-Uehara M."/>
            <person name="Martin G.J."/>
            <person name="Bewick A.J."/>
            <person name="Behringer M."/>
            <person name="Debat H.J."/>
            <person name="Wong I."/>
            <person name="Day J.C."/>
            <person name="Suvorov A."/>
            <person name="Silva C.J."/>
            <person name="Stanger-Hall K.F."/>
            <person name="Hall D.W."/>
            <person name="Schmitz R.J."/>
            <person name="Nelson D.R."/>
            <person name="Lewis S.M."/>
            <person name="Shigenobu S."/>
            <person name="Bybee S.M."/>
            <person name="Larracuente A.M."/>
            <person name="Oba Y."/>
            <person name="Weng J.K."/>
        </authorList>
    </citation>
    <scope>NUCLEOTIDE SEQUENCE [LARGE SCALE GENOMIC DNA]</scope>
    <source>
        <strain evidence="2">1611_PpyrPB1</strain>
        <tissue evidence="2">Whole body</tissue>
    </source>
</reference>
<gene>
    <name evidence="2" type="ORF">PPYR_03207</name>
</gene>
<evidence type="ECO:0000313" key="3">
    <source>
        <dbReference type="Proteomes" id="UP000327044"/>
    </source>
</evidence>
<dbReference type="InterPro" id="IPR037151">
    <property type="entry name" value="AlkB-like_sf"/>
</dbReference>
<dbReference type="Gene3D" id="2.60.120.590">
    <property type="entry name" value="Alpha-ketoglutarate-dependent dioxygenase AlkB-like"/>
    <property type="match status" value="1"/>
</dbReference>
<evidence type="ECO:0000313" key="2">
    <source>
        <dbReference type="EMBL" id="KAB0791407.1"/>
    </source>
</evidence>
<keyword evidence="3" id="KW-1185">Reference proteome</keyword>
<organism evidence="2 3">
    <name type="scientific">Photinus pyralis</name>
    <name type="common">Common eastern firefly</name>
    <name type="synonym">Lampyris pyralis</name>
    <dbReference type="NCBI Taxonomy" id="7054"/>
    <lineage>
        <taxon>Eukaryota</taxon>
        <taxon>Metazoa</taxon>
        <taxon>Ecdysozoa</taxon>
        <taxon>Arthropoda</taxon>
        <taxon>Hexapoda</taxon>
        <taxon>Insecta</taxon>
        <taxon>Pterygota</taxon>
        <taxon>Neoptera</taxon>
        <taxon>Endopterygota</taxon>
        <taxon>Coleoptera</taxon>
        <taxon>Polyphaga</taxon>
        <taxon>Elateriformia</taxon>
        <taxon>Elateroidea</taxon>
        <taxon>Lampyridae</taxon>
        <taxon>Lampyrinae</taxon>
        <taxon>Photinus</taxon>
    </lineage>
</organism>
<dbReference type="FunCoup" id="A0A5N4A264">
    <property type="interactions" value="603"/>
</dbReference>
<dbReference type="GO" id="GO:0006631">
    <property type="term" value="P:fatty acid metabolic process"/>
    <property type="evidence" value="ECO:0007669"/>
    <property type="project" value="TreeGrafter"/>
</dbReference>
<dbReference type="InParanoid" id="A0A5N4A264"/>
<proteinExistence type="predicted"/>
<comment type="cofactor">
    <cofactor evidence="1">
        <name>Fe(2+)</name>
        <dbReference type="ChEBI" id="CHEBI:29033"/>
    </cofactor>
</comment>
<dbReference type="SUPFAM" id="SSF51197">
    <property type="entry name" value="Clavaminate synthase-like"/>
    <property type="match status" value="1"/>
</dbReference>
<dbReference type="GO" id="GO:0006974">
    <property type="term" value="P:DNA damage response"/>
    <property type="evidence" value="ECO:0007669"/>
    <property type="project" value="InterPro"/>
</dbReference>
<dbReference type="PANTHER" id="PTHR21052:SF0">
    <property type="entry name" value="ALPHA-KETOGLUTARATE-DEPENDENT DIOXYGENASE ALKB HOMOLOG 7, MITOCHONDRIAL"/>
    <property type="match status" value="1"/>
</dbReference>